<dbReference type="Proteomes" id="UP000494162">
    <property type="component" value="Unassembled WGS sequence"/>
</dbReference>
<organism evidence="1 2">
    <name type="scientific">Burkholderia pseudomultivorans</name>
    <dbReference type="NCBI Taxonomy" id="1207504"/>
    <lineage>
        <taxon>Bacteria</taxon>
        <taxon>Pseudomonadati</taxon>
        <taxon>Pseudomonadota</taxon>
        <taxon>Betaproteobacteria</taxon>
        <taxon>Burkholderiales</taxon>
        <taxon>Burkholderiaceae</taxon>
        <taxon>Burkholderia</taxon>
        <taxon>Burkholderia cepacia complex</taxon>
    </lineage>
</organism>
<sequence length="225" mass="24518">MPSTLGSNHILPSSDLLDRLAPAYEPCAGLAGGCRNKVSWAPERGHVPRGYCGAIGELAEVRLVLVMAEPGDPHRSESHMDDGSARGRQESAARYAWQAFETGKDLFHRRVRELLDACWPSVDFNTQMRWTWITDSVLCSASKEGGSVPISVVRECGGRFLHAQLAMFPNAIVAALGNKAKERLRSCGVREFFAAGAIAPPGCNFPANRASHERLAAYVRARFPV</sequence>
<evidence type="ECO:0000313" key="2">
    <source>
        <dbReference type="Proteomes" id="UP000494162"/>
    </source>
</evidence>
<evidence type="ECO:0008006" key="3">
    <source>
        <dbReference type="Google" id="ProtNLM"/>
    </source>
</evidence>
<gene>
    <name evidence="1" type="ORF">BPS26883_04739</name>
</gene>
<dbReference type="AlphaFoldDB" id="A0A6P2NSF1"/>
<accession>A0A6P2NSF1</accession>
<evidence type="ECO:0000313" key="1">
    <source>
        <dbReference type="EMBL" id="VWB97938.1"/>
    </source>
</evidence>
<proteinExistence type="predicted"/>
<protein>
    <recommendedName>
        <fullName evidence="3">Uracil-DNA glycosylase-like domain-containing protein</fullName>
    </recommendedName>
</protein>
<reference evidence="1 2" key="1">
    <citation type="submission" date="2019-09" db="EMBL/GenBank/DDBJ databases">
        <authorList>
            <person name="Depoorter E."/>
        </authorList>
    </citation>
    <scope>NUCLEOTIDE SEQUENCE [LARGE SCALE GENOMIC DNA]</scope>
    <source>
        <strain evidence="1">LMG 26883</strain>
    </source>
</reference>
<dbReference type="EMBL" id="CABVPP010000043">
    <property type="protein sequence ID" value="VWB97938.1"/>
    <property type="molecule type" value="Genomic_DNA"/>
</dbReference>
<name>A0A6P2NSF1_9BURK</name>